<evidence type="ECO:0000313" key="2">
    <source>
        <dbReference type="Proteomes" id="UP000789366"/>
    </source>
</evidence>
<sequence>MLSLRSVPFLLAITIILFLTITTAYEDQINLDKRGYHQNSKQSELPKLKPKPIEHYQENKQHYEDHNHFAPSKHNSKPPDNNKFIENPDNHKNPNNPKPIENPNPEHKITTKCSKTTKHSEPT</sequence>
<keyword evidence="2" id="KW-1185">Reference proteome</keyword>
<reference evidence="1" key="1">
    <citation type="submission" date="2021-06" db="EMBL/GenBank/DDBJ databases">
        <authorList>
            <person name="Kallberg Y."/>
            <person name="Tangrot J."/>
            <person name="Rosling A."/>
        </authorList>
    </citation>
    <scope>NUCLEOTIDE SEQUENCE</scope>
    <source>
        <strain evidence="1">28 12/20/2015</strain>
    </source>
</reference>
<feature type="non-terminal residue" evidence="1">
    <location>
        <position position="123"/>
    </location>
</feature>
<organism evidence="1 2">
    <name type="scientific">Cetraspora pellucida</name>
    <dbReference type="NCBI Taxonomy" id="1433469"/>
    <lineage>
        <taxon>Eukaryota</taxon>
        <taxon>Fungi</taxon>
        <taxon>Fungi incertae sedis</taxon>
        <taxon>Mucoromycota</taxon>
        <taxon>Glomeromycotina</taxon>
        <taxon>Glomeromycetes</taxon>
        <taxon>Diversisporales</taxon>
        <taxon>Gigasporaceae</taxon>
        <taxon>Cetraspora</taxon>
    </lineage>
</organism>
<protein>
    <submittedName>
        <fullName evidence="1">16722_t:CDS:1</fullName>
    </submittedName>
</protein>
<dbReference type="EMBL" id="CAJVPW010005636">
    <property type="protein sequence ID" value="CAG8558117.1"/>
    <property type="molecule type" value="Genomic_DNA"/>
</dbReference>
<comment type="caution">
    <text evidence="1">The sequence shown here is derived from an EMBL/GenBank/DDBJ whole genome shotgun (WGS) entry which is preliminary data.</text>
</comment>
<gene>
    <name evidence="1" type="ORF">SPELUC_LOCUS5490</name>
</gene>
<dbReference type="Proteomes" id="UP000789366">
    <property type="component" value="Unassembled WGS sequence"/>
</dbReference>
<accession>A0ACA9LXV6</accession>
<evidence type="ECO:0000313" key="1">
    <source>
        <dbReference type="EMBL" id="CAG8558117.1"/>
    </source>
</evidence>
<proteinExistence type="predicted"/>
<name>A0ACA9LXV6_9GLOM</name>